<dbReference type="Proteomes" id="UP001162156">
    <property type="component" value="Unassembled WGS sequence"/>
</dbReference>
<dbReference type="InterPro" id="IPR014756">
    <property type="entry name" value="Ig_E-set"/>
</dbReference>
<accession>A0AAV8ZS95</accession>
<dbReference type="SUPFAM" id="SSF81296">
    <property type="entry name" value="E set domains"/>
    <property type="match status" value="1"/>
</dbReference>
<evidence type="ECO:0000313" key="2">
    <source>
        <dbReference type="Proteomes" id="UP001162156"/>
    </source>
</evidence>
<name>A0AAV8ZS95_9CUCU</name>
<organism evidence="1 2">
    <name type="scientific">Rhamnusium bicolor</name>
    <dbReference type="NCBI Taxonomy" id="1586634"/>
    <lineage>
        <taxon>Eukaryota</taxon>
        <taxon>Metazoa</taxon>
        <taxon>Ecdysozoa</taxon>
        <taxon>Arthropoda</taxon>
        <taxon>Hexapoda</taxon>
        <taxon>Insecta</taxon>
        <taxon>Pterygota</taxon>
        <taxon>Neoptera</taxon>
        <taxon>Endopterygota</taxon>
        <taxon>Coleoptera</taxon>
        <taxon>Polyphaga</taxon>
        <taxon>Cucujiformia</taxon>
        <taxon>Chrysomeloidea</taxon>
        <taxon>Cerambycidae</taxon>
        <taxon>Lepturinae</taxon>
        <taxon>Rhagiini</taxon>
        <taxon>Rhamnusium</taxon>
    </lineage>
</organism>
<protein>
    <submittedName>
        <fullName evidence="1">Uncharacterized protein</fullName>
    </submittedName>
</protein>
<dbReference type="EMBL" id="JANEYF010000517">
    <property type="protein sequence ID" value="KAJ8969568.1"/>
    <property type="molecule type" value="Genomic_DNA"/>
</dbReference>
<dbReference type="AlphaFoldDB" id="A0AAV8ZS95"/>
<comment type="caution">
    <text evidence="1">The sequence shown here is derived from an EMBL/GenBank/DDBJ whole genome shotgun (WGS) entry which is preliminary data.</text>
</comment>
<dbReference type="InterPro" id="IPR014752">
    <property type="entry name" value="Arrestin-like_C"/>
</dbReference>
<dbReference type="Gene3D" id="2.60.40.640">
    <property type="match status" value="1"/>
</dbReference>
<keyword evidence="2" id="KW-1185">Reference proteome</keyword>
<gene>
    <name evidence="1" type="ORF">NQ314_001689</name>
</gene>
<reference evidence="1" key="1">
    <citation type="journal article" date="2023" name="Insect Mol. Biol.">
        <title>Genome sequencing provides insights into the evolution of gene families encoding plant cell wall-degrading enzymes in longhorned beetles.</title>
        <authorList>
            <person name="Shin N.R."/>
            <person name="Okamura Y."/>
            <person name="Kirsch R."/>
            <person name="Pauchet Y."/>
        </authorList>
    </citation>
    <scope>NUCLEOTIDE SEQUENCE</scope>
    <source>
        <strain evidence="1">RBIC_L_NR</strain>
    </source>
</reference>
<evidence type="ECO:0000313" key="1">
    <source>
        <dbReference type="EMBL" id="KAJ8969568.1"/>
    </source>
</evidence>
<proteinExistence type="predicted"/>
<sequence>MKPIVLENRRSTCCWCCKKGTINLRCVVARSAYVCKESIKLKVTIDNQGDEEVKLRVKLEQCCEFFIDRGVLGVSKDLKHLVFEYGSAIDEIMKLYGETASVNVRRKSYGKPKLVSPREQRVLVQISKSNRRATLREITAQWNGY</sequence>